<evidence type="ECO:0000256" key="5">
    <source>
        <dbReference type="RuleBase" id="RU000682"/>
    </source>
</evidence>
<dbReference type="PANTHER" id="PTHR24324:SF9">
    <property type="entry name" value="HOMEOBOX DOMAIN-CONTAINING PROTEIN"/>
    <property type="match status" value="1"/>
</dbReference>
<accession>V5F331</accession>
<dbReference type="HOGENOM" id="CLU_003701_0_0_1"/>
<dbReference type="eggNOG" id="ENOG502SDP0">
    <property type="taxonomic scope" value="Eukaryota"/>
</dbReference>
<keyword evidence="1 4" id="KW-0238">DNA-binding</keyword>
<feature type="region of interest" description="Disordered" evidence="6">
    <location>
        <begin position="769"/>
        <end position="797"/>
    </location>
</feature>
<feature type="compositionally biased region" description="Polar residues" evidence="6">
    <location>
        <begin position="868"/>
        <end position="882"/>
    </location>
</feature>
<feature type="compositionally biased region" description="Basic and acidic residues" evidence="6">
    <location>
        <begin position="954"/>
        <end position="964"/>
    </location>
</feature>
<feature type="region of interest" description="Disordered" evidence="6">
    <location>
        <begin position="168"/>
        <end position="231"/>
    </location>
</feature>
<dbReference type="CDD" id="cd00086">
    <property type="entry name" value="homeodomain"/>
    <property type="match status" value="1"/>
</dbReference>
<feature type="region of interest" description="Disordered" evidence="6">
    <location>
        <begin position="1"/>
        <end position="58"/>
    </location>
</feature>
<evidence type="ECO:0000313" key="8">
    <source>
        <dbReference type="EMBL" id="EST09899.1"/>
    </source>
</evidence>
<dbReference type="SUPFAM" id="SSF46689">
    <property type="entry name" value="Homeodomain-like"/>
    <property type="match status" value="1"/>
</dbReference>
<feature type="compositionally biased region" description="Basic and acidic residues" evidence="6">
    <location>
        <begin position="26"/>
        <end position="36"/>
    </location>
</feature>
<feature type="domain" description="Homeobox" evidence="7">
    <location>
        <begin position="113"/>
        <end position="173"/>
    </location>
</feature>
<name>V5F331_KALBG</name>
<dbReference type="GO" id="GO:0005634">
    <property type="term" value="C:nucleus"/>
    <property type="evidence" value="ECO:0007669"/>
    <property type="project" value="UniProtKB-SubCell"/>
</dbReference>
<proteinExistence type="predicted"/>
<dbReference type="GO" id="GO:0030154">
    <property type="term" value="P:cell differentiation"/>
    <property type="evidence" value="ECO:0007669"/>
    <property type="project" value="TreeGrafter"/>
</dbReference>
<keyword evidence="2 4" id="KW-0371">Homeobox</keyword>
<organism evidence="8 9">
    <name type="scientific">Kalmanozyma brasiliensis (strain GHG001)</name>
    <name type="common">Yeast</name>
    <name type="synonym">Pseudozyma brasiliensis</name>
    <dbReference type="NCBI Taxonomy" id="1365824"/>
    <lineage>
        <taxon>Eukaryota</taxon>
        <taxon>Fungi</taxon>
        <taxon>Dikarya</taxon>
        <taxon>Basidiomycota</taxon>
        <taxon>Ustilaginomycotina</taxon>
        <taxon>Ustilaginomycetes</taxon>
        <taxon>Ustilaginales</taxon>
        <taxon>Ustilaginaceae</taxon>
        <taxon>Kalmanozyma</taxon>
    </lineage>
</organism>
<keyword evidence="3 4" id="KW-0539">Nucleus</keyword>
<dbReference type="GO" id="GO:0000981">
    <property type="term" value="F:DNA-binding transcription factor activity, RNA polymerase II-specific"/>
    <property type="evidence" value="ECO:0007669"/>
    <property type="project" value="InterPro"/>
</dbReference>
<dbReference type="GO" id="GO:0000978">
    <property type="term" value="F:RNA polymerase II cis-regulatory region sequence-specific DNA binding"/>
    <property type="evidence" value="ECO:0007669"/>
    <property type="project" value="TreeGrafter"/>
</dbReference>
<feature type="DNA-binding region" description="Homeobox" evidence="4">
    <location>
        <begin position="115"/>
        <end position="174"/>
    </location>
</feature>
<feature type="region of interest" description="Disordered" evidence="6">
    <location>
        <begin position="472"/>
        <end position="498"/>
    </location>
</feature>
<feature type="compositionally biased region" description="Basic and acidic residues" evidence="6">
    <location>
        <begin position="667"/>
        <end position="680"/>
    </location>
</feature>
<evidence type="ECO:0000256" key="1">
    <source>
        <dbReference type="ARBA" id="ARBA00023125"/>
    </source>
</evidence>
<dbReference type="PROSITE" id="PS00027">
    <property type="entry name" value="HOMEOBOX_1"/>
    <property type="match status" value="1"/>
</dbReference>
<dbReference type="GeneID" id="27418550"/>
<dbReference type="OrthoDB" id="6159439at2759"/>
<evidence type="ECO:0000259" key="7">
    <source>
        <dbReference type="PROSITE" id="PS50071"/>
    </source>
</evidence>
<evidence type="ECO:0000256" key="2">
    <source>
        <dbReference type="ARBA" id="ARBA00023155"/>
    </source>
</evidence>
<evidence type="ECO:0000256" key="6">
    <source>
        <dbReference type="SAM" id="MobiDB-lite"/>
    </source>
</evidence>
<dbReference type="InterPro" id="IPR017970">
    <property type="entry name" value="Homeobox_CS"/>
</dbReference>
<feature type="compositionally biased region" description="Low complexity" evidence="6">
    <location>
        <begin position="787"/>
        <end position="797"/>
    </location>
</feature>
<dbReference type="SMART" id="SM00389">
    <property type="entry name" value="HOX"/>
    <property type="match status" value="1"/>
</dbReference>
<keyword evidence="9" id="KW-1185">Reference proteome</keyword>
<dbReference type="Proteomes" id="UP000019377">
    <property type="component" value="Unassembled WGS sequence"/>
</dbReference>
<dbReference type="InterPro" id="IPR001356">
    <property type="entry name" value="HD"/>
</dbReference>
<evidence type="ECO:0000313" key="9">
    <source>
        <dbReference type="Proteomes" id="UP000019377"/>
    </source>
</evidence>
<sequence length="984" mass="103829">MQGVMSIEHLHSTPAPLPVRPSQHAVTERGLERDRNQGAALDDTETAAPMMDTNRVPASPSRAIDINRLSAANLAQQDLENEDIRDLLSQGPGSILADDSFESIGSVMGDDSKNEIRRRRRTRPDEANLLAQVYAKNPFPDHETRLFLANRVGMSVRAVSVWFQNRRQAEKKRSGRYGGSGAAQTTAAPRVPSGVQAPAAAEGPLSRPPIIPSQRVPFGNASANGAGPAKVFDPQEIKDLSSNNKENIPPWLAGRDARAPLQHQMEQVKRGTPLTSLLKKEVTAARPVAHDLRQAVGPDGAGIAVHRVEVDNVAPVQAAAKVDRVVGVDSAKTSLSRHRSAPRMSLEDVLGGRSKSLRRSATEHVAAPLANASSEMEEEQLDTILPPPKLLSRASSASNLSLMTTSGGRASIGSLDLRKESTPTAAAKDVKPSLTSSLPPKLTAALQRQGIIAMHPATNEQAVRGKGLLQMMPSSSASSSEADALFGNDQRRDGDEDEERTLKMIAQRRAAKAQAAALAKAQEARERAASSNSAVAPVPMDPGCADARQAIVQQAQASSGSSSLVIDGASIESFPKKSSSAVVGLGPARQLSLDWAAGRDRAATSALPNSIGGTPLSRSVSARQLTVPGPNESTPIAEQRKVTSMSEPKRKVDASKPSRRSLSATDLTRRLQEAKRKGDTAQRSVSAGRKRTAAAAAAPDVRDENVDPASAIKSATQAAQPVKRRRAQLEDIVLASSMAEPALPSKSHASFSAGMPAPASPLLSSRPFASHASFPSASRSMPTMVIPSTPQSTSLYSSTLPLSTRSERFRAIGASPAGSLGRSISANYASHRHAIPRASAARDSAGPNRAWDLGHARAYSNGEDGWTPRSTMSQPLPASTPSRVLGDRTNFGSTPSHHRTHLPGNSSGDSPFVHDDSGFFEGMSDDEQPLPRQAAGAKSKGGKGLSPRKASLRRSGESGDDHQAAELLLGLGKTVDSRDSSSSQ</sequence>
<protein>
    <recommendedName>
        <fullName evidence="7">Homeobox domain-containing protein</fullName>
    </recommendedName>
</protein>
<feature type="compositionally biased region" description="Low complexity" evidence="6">
    <location>
        <begin position="769"/>
        <end position="780"/>
    </location>
</feature>
<dbReference type="InterPro" id="IPR009057">
    <property type="entry name" value="Homeodomain-like_sf"/>
</dbReference>
<dbReference type="Pfam" id="PF00046">
    <property type="entry name" value="Homeodomain"/>
    <property type="match status" value="1"/>
</dbReference>
<feature type="compositionally biased region" description="Basic and acidic residues" evidence="6">
    <location>
        <begin position="975"/>
        <end position="984"/>
    </location>
</feature>
<reference evidence="9" key="1">
    <citation type="journal article" date="2013" name="Genome Announc.">
        <title>Draft genome sequence of Pseudozyma brasiliensis sp. nov. strain GHG001, a high producer of endo-1,4-xylanase isolated from an insect pest of sugarcane.</title>
        <authorList>
            <person name="Oliveira J.V.D.C."/>
            <person name="dos Santos R.A.C."/>
            <person name="Borges T.A."/>
            <person name="Riano-Pachon D.M."/>
            <person name="Goldman G.H."/>
        </authorList>
    </citation>
    <scope>NUCLEOTIDE SEQUENCE [LARGE SCALE GENOMIC DNA]</scope>
    <source>
        <strain evidence="9">GHG001</strain>
    </source>
</reference>
<feature type="region of interest" description="Disordered" evidence="6">
    <location>
        <begin position="862"/>
        <end position="984"/>
    </location>
</feature>
<comment type="subcellular location">
    <subcellularLocation>
        <location evidence="4 5">Nucleus</location>
    </subcellularLocation>
</comment>
<feature type="region of interest" description="Disordered" evidence="6">
    <location>
        <begin position="405"/>
        <end position="438"/>
    </location>
</feature>
<dbReference type="FunFam" id="1.10.10.60:FF:000534">
    <property type="entry name" value="Chromosome 1, whole genome shotgun sequence"/>
    <property type="match status" value="1"/>
</dbReference>
<dbReference type="InterPro" id="IPR051000">
    <property type="entry name" value="Homeobox_DNA-bind_prot"/>
</dbReference>
<dbReference type="PANTHER" id="PTHR24324">
    <property type="entry name" value="HOMEOBOX PROTEIN HHEX"/>
    <property type="match status" value="1"/>
</dbReference>
<gene>
    <name evidence="8" type="ORF">PSEUBRA_SCAF1g00359</name>
</gene>
<dbReference type="STRING" id="1365824.V5F331"/>
<feature type="region of interest" description="Disordered" evidence="6">
    <location>
        <begin position="625"/>
        <end position="724"/>
    </location>
</feature>
<feature type="compositionally biased region" description="Polar residues" evidence="6">
    <location>
        <begin position="631"/>
        <end position="646"/>
    </location>
</feature>
<dbReference type="AlphaFoldDB" id="V5F331"/>
<evidence type="ECO:0000256" key="4">
    <source>
        <dbReference type="PROSITE-ProRule" id="PRU00108"/>
    </source>
</evidence>
<dbReference type="PROSITE" id="PS50071">
    <property type="entry name" value="HOMEOBOX_2"/>
    <property type="match status" value="1"/>
</dbReference>
<evidence type="ECO:0000256" key="3">
    <source>
        <dbReference type="ARBA" id="ARBA00023242"/>
    </source>
</evidence>
<dbReference type="EMBL" id="KI545851">
    <property type="protein sequence ID" value="EST09899.1"/>
    <property type="molecule type" value="Genomic_DNA"/>
</dbReference>
<dbReference type="Gene3D" id="1.10.10.60">
    <property type="entry name" value="Homeodomain-like"/>
    <property type="match status" value="1"/>
</dbReference>
<feature type="compositionally biased region" description="Basic and acidic residues" evidence="6">
    <location>
        <begin position="647"/>
        <end position="656"/>
    </location>
</feature>